<feature type="domain" description="N-acetyltransferase" evidence="1">
    <location>
        <begin position="10"/>
        <end position="172"/>
    </location>
</feature>
<dbReference type="GeneID" id="301135116"/>
<dbReference type="PROSITE" id="PS51186">
    <property type="entry name" value="GNAT"/>
    <property type="match status" value="1"/>
</dbReference>
<dbReference type="EMBL" id="LILB01000001">
    <property type="protein sequence ID" value="KOO51493.1"/>
    <property type="molecule type" value="Genomic_DNA"/>
</dbReference>
<comment type="caution">
    <text evidence="2">The sequence shown here is derived from an EMBL/GenBank/DDBJ whole genome shotgun (WGS) entry which is preliminary data.</text>
</comment>
<dbReference type="Gene3D" id="3.40.630.30">
    <property type="match status" value="1"/>
</dbReference>
<evidence type="ECO:0000313" key="2">
    <source>
        <dbReference type="EMBL" id="KOO51493.1"/>
    </source>
</evidence>
<dbReference type="RefSeq" id="WP_053415634.1">
    <property type="nucleotide sequence ID" value="NZ_LILB01000001.1"/>
</dbReference>
<keyword evidence="3" id="KW-1185">Reference proteome</keyword>
<name>A0A0M0LLC6_9BACL</name>
<keyword evidence="2" id="KW-0808">Transferase</keyword>
<dbReference type="PANTHER" id="PTHR43792:SF1">
    <property type="entry name" value="N-ACETYLTRANSFERASE DOMAIN-CONTAINING PROTEIN"/>
    <property type="match status" value="1"/>
</dbReference>
<dbReference type="AlphaFoldDB" id="A0A0M0LLC6"/>
<gene>
    <name evidence="2" type="ORF">AMD00_03195</name>
</gene>
<dbReference type="Proteomes" id="UP000036867">
    <property type="component" value="Unassembled WGS sequence"/>
</dbReference>
<dbReference type="SUPFAM" id="SSF55729">
    <property type="entry name" value="Acyl-CoA N-acyltransferases (Nat)"/>
    <property type="match status" value="1"/>
</dbReference>
<dbReference type="Pfam" id="PF13302">
    <property type="entry name" value="Acetyltransf_3"/>
    <property type="match status" value="1"/>
</dbReference>
<organism evidence="2 3">
    <name type="scientific">Viridibacillus arvi</name>
    <dbReference type="NCBI Taxonomy" id="263475"/>
    <lineage>
        <taxon>Bacteria</taxon>
        <taxon>Bacillati</taxon>
        <taxon>Bacillota</taxon>
        <taxon>Bacilli</taxon>
        <taxon>Bacillales</taxon>
        <taxon>Caryophanaceae</taxon>
        <taxon>Viridibacillus</taxon>
    </lineage>
</organism>
<dbReference type="STRING" id="263475.AMD00_03195"/>
<dbReference type="PANTHER" id="PTHR43792">
    <property type="entry name" value="GNAT FAMILY, PUTATIVE (AFU_ORTHOLOGUE AFUA_3G00765)-RELATED-RELATED"/>
    <property type="match status" value="1"/>
</dbReference>
<dbReference type="InterPro" id="IPR000182">
    <property type="entry name" value="GNAT_dom"/>
</dbReference>
<evidence type="ECO:0000313" key="3">
    <source>
        <dbReference type="Proteomes" id="UP000036867"/>
    </source>
</evidence>
<accession>A0A0M0LLC6</accession>
<protein>
    <submittedName>
        <fullName evidence="2">GCN5 family acetyltransferase</fullName>
    </submittedName>
</protein>
<dbReference type="InterPro" id="IPR016181">
    <property type="entry name" value="Acyl_CoA_acyltransferase"/>
</dbReference>
<dbReference type="GO" id="GO:0016747">
    <property type="term" value="F:acyltransferase activity, transferring groups other than amino-acyl groups"/>
    <property type="evidence" value="ECO:0007669"/>
    <property type="project" value="InterPro"/>
</dbReference>
<proteinExistence type="predicted"/>
<dbReference type="OrthoDB" id="9798081at2"/>
<sequence>MEWILQSDRLGFRKITKEDFNNLCVFLQDIEVMYAWDHAFSDEEVSEWIDKNLNRYEQDSFSYFAAIEKETGKFIGVIGPMIDSIEGVSYIEIAYILDKAFWGKGYAIEGAEACMKYAFNELKAEKVIAQIRPDNLASCKVAEKIGMKIEGEFMKHYLGRDILHLIYSRSKT</sequence>
<dbReference type="InterPro" id="IPR051531">
    <property type="entry name" value="N-acetyltransferase"/>
</dbReference>
<evidence type="ECO:0000259" key="1">
    <source>
        <dbReference type="PROSITE" id="PS51186"/>
    </source>
</evidence>
<reference evidence="3" key="1">
    <citation type="submission" date="2015-08" db="EMBL/GenBank/DDBJ databases">
        <title>Fjat-10028 dsm 16317.</title>
        <authorList>
            <person name="Liu B."/>
            <person name="Wang J."/>
            <person name="Zhu Y."/>
            <person name="Liu G."/>
            <person name="Chen Q."/>
            <person name="Chen Z."/>
            <person name="Lan J."/>
            <person name="Che J."/>
            <person name="Ge C."/>
            <person name="Shi H."/>
            <person name="Pan Z."/>
            <person name="Liu X."/>
        </authorList>
    </citation>
    <scope>NUCLEOTIDE SEQUENCE [LARGE SCALE GENOMIC DNA]</scope>
    <source>
        <strain evidence="3">DSM 16317</strain>
    </source>
</reference>